<dbReference type="InterPro" id="IPR001264">
    <property type="entry name" value="Glyco_trans_51"/>
</dbReference>
<dbReference type="InterPro" id="IPR023346">
    <property type="entry name" value="Lysozyme-like_dom_sf"/>
</dbReference>
<evidence type="ECO:0000256" key="12">
    <source>
        <dbReference type="ARBA" id="ARBA00022801"/>
    </source>
</evidence>
<dbReference type="Pfam" id="PF00905">
    <property type="entry name" value="Transpeptidase"/>
    <property type="match status" value="1"/>
</dbReference>
<feature type="domain" description="Penicillin-binding protein transpeptidase" evidence="25">
    <location>
        <begin position="431"/>
        <end position="674"/>
    </location>
</feature>
<comment type="subcellular location">
    <subcellularLocation>
        <location evidence="2">Cell membrane</location>
    </subcellularLocation>
</comment>
<dbReference type="PANTHER" id="PTHR32282">
    <property type="entry name" value="BINDING PROTEIN TRANSPEPTIDASE, PUTATIVE-RELATED"/>
    <property type="match status" value="1"/>
</dbReference>
<evidence type="ECO:0000256" key="5">
    <source>
        <dbReference type="ARBA" id="ARBA00007739"/>
    </source>
</evidence>
<dbReference type="InterPro" id="IPR012338">
    <property type="entry name" value="Beta-lactam/transpept-like"/>
</dbReference>
<keyword evidence="29" id="KW-1185">Reference proteome</keyword>
<evidence type="ECO:0000256" key="14">
    <source>
        <dbReference type="ARBA" id="ARBA00022984"/>
    </source>
</evidence>
<evidence type="ECO:0000256" key="9">
    <source>
        <dbReference type="ARBA" id="ARBA00022670"/>
    </source>
</evidence>
<keyword evidence="13 23" id="KW-0133">Cell shape</keyword>
<dbReference type="SUPFAM" id="SSF56601">
    <property type="entry name" value="beta-lactamase/transpeptidase-like"/>
    <property type="match status" value="1"/>
</dbReference>
<evidence type="ECO:0000256" key="20">
    <source>
        <dbReference type="ARBA" id="ARBA00034000"/>
    </source>
</evidence>
<dbReference type="Gene3D" id="1.20.5.100">
    <property type="entry name" value="Cytochrome c1, transmembrane anchor, C-terminal"/>
    <property type="match status" value="1"/>
</dbReference>
<evidence type="ECO:0000256" key="7">
    <source>
        <dbReference type="ARBA" id="ARBA00022475"/>
    </source>
</evidence>
<evidence type="ECO:0000256" key="15">
    <source>
        <dbReference type="ARBA" id="ARBA00023136"/>
    </source>
</evidence>
<dbReference type="Pfam" id="PF00912">
    <property type="entry name" value="Transgly"/>
    <property type="match status" value="1"/>
</dbReference>
<keyword evidence="10 23" id="KW-0328">Glycosyltransferase</keyword>
<comment type="similarity">
    <text evidence="5 23">In the N-terminal section; belongs to the glycosyltransferase 51 family.</text>
</comment>
<dbReference type="PIRSF" id="PIRSF002799">
    <property type="entry name" value="PBP_1b"/>
    <property type="match status" value="1"/>
</dbReference>
<dbReference type="InterPro" id="IPR001460">
    <property type="entry name" value="PCN-bd_Tpept"/>
</dbReference>
<keyword evidence="11 23" id="KW-0808">Transferase</keyword>
<gene>
    <name evidence="28" type="ORF">WH50_16440</name>
</gene>
<evidence type="ECO:0000256" key="13">
    <source>
        <dbReference type="ARBA" id="ARBA00022960"/>
    </source>
</evidence>
<dbReference type="Gene3D" id="1.10.3810.10">
    <property type="entry name" value="Biosynthetic peptidoglycan transglycosylase-like"/>
    <property type="match status" value="1"/>
</dbReference>
<evidence type="ECO:0000256" key="3">
    <source>
        <dbReference type="ARBA" id="ARBA00004752"/>
    </source>
</evidence>
<keyword evidence="18 23" id="KW-0961">Cell wall biogenesis/degradation</keyword>
<dbReference type="InterPro" id="IPR028166">
    <property type="entry name" value="UB2H"/>
</dbReference>
<organism evidence="28 29">
    <name type="scientific">Pokkaliibacter plantistimulans</name>
    <dbReference type="NCBI Taxonomy" id="1635171"/>
    <lineage>
        <taxon>Bacteria</taxon>
        <taxon>Pseudomonadati</taxon>
        <taxon>Pseudomonadota</taxon>
        <taxon>Gammaproteobacteria</taxon>
        <taxon>Oceanospirillales</taxon>
        <taxon>Balneatrichaceae</taxon>
        <taxon>Pokkaliibacter</taxon>
    </lineage>
</organism>
<evidence type="ECO:0000256" key="2">
    <source>
        <dbReference type="ARBA" id="ARBA00004236"/>
    </source>
</evidence>
<evidence type="ECO:0000256" key="21">
    <source>
        <dbReference type="ARBA" id="ARBA00049902"/>
    </source>
</evidence>
<evidence type="ECO:0000256" key="10">
    <source>
        <dbReference type="ARBA" id="ARBA00022676"/>
    </source>
</evidence>
<comment type="pathway">
    <text evidence="3 23">Cell wall biogenesis; peptidoglycan biosynthesis.</text>
</comment>
<evidence type="ECO:0000256" key="16">
    <source>
        <dbReference type="ARBA" id="ARBA00023251"/>
    </source>
</evidence>
<sequence>MSKKPNKKPAARKSAKGRSWLGLLIKLMLVGVVVLAGVMAYLDAQIVEKFEGKRWAIPAKVYARPLEIYAGLSLTDKRLSAELAALGYRLVDKVDSVGQVQRKGAGDFVIYGRSFNFADGREPAQLGEVELANGRVQALRDGKGHDLPLMRLEPQLIGGFYPSKNEDRELVTLKDVPPLLVSTLIAVEDRNFYSHWGISLRGITRAMLANIRAGRFVQGGSTLTQQLVKNFYLDDNSRSLIRKLREAPMALLLEMHYSKQEILETYLNEVYLGQDGSRAIHGFGQASLFYFGQPVNELNPAQISLLVGMVKGPSLYNPRRNPNTATERRNVVLQVLADQGIMPQSYAEGWAKQPLGVSDVPLRSKGGYPAFMQLVRQQLQQYYDADTLTSAGLKVFTTLDPYVQHTAERSLQDVTAQLDKRYGKRLEGLEGAMIVTSPNTGEILAMVGGRDPRFQGFNRALDAHRQIGSLVKPSVYLSALEEYQQYNLATPLDDGPVDIKAGDGTRWKPQNFDHQSHGMVPLWQALAKSYNQSTAHLGLAVGLPRIAQTLQRLGITSQIDAVPSLLLGAIDLTPFEVTQMYQTIASQGFYMPLRAVTAVLDEKGKPLQESSLHFQPKQVVDPRFMGLVTYGMEQVVNEGTSRQIRTVLTPDIFAAGKTGTTNDQKDSWFAGFTENYLGVVWLGKDDPQPTPLTGATGALQVWIDMMKGLQPAAWQPALAPGLSQAWVDSSGNLTDQDCPGARQLPFIPGSEPKTFNSCHSAPAAQPDDDGQQRSWFQRLFGG</sequence>
<evidence type="ECO:0000256" key="8">
    <source>
        <dbReference type="ARBA" id="ARBA00022645"/>
    </source>
</evidence>
<protein>
    <recommendedName>
        <fullName evidence="6 22">Penicillin-binding protein 1B</fullName>
        <shortName evidence="23">PBP-1b</shortName>
        <shortName evidence="23">PBP1b</shortName>
    </recommendedName>
    <alternativeName>
        <fullName evidence="19 23">Murein polymerase</fullName>
    </alternativeName>
</protein>
<evidence type="ECO:0000256" key="4">
    <source>
        <dbReference type="ARBA" id="ARBA00007090"/>
    </source>
</evidence>
<evidence type="ECO:0000313" key="28">
    <source>
        <dbReference type="EMBL" id="PXF30139.1"/>
    </source>
</evidence>
<name>A0ABX5LTZ8_9GAMM</name>
<dbReference type="EMBL" id="LAPT01000082">
    <property type="protein sequence ID" value="PXF30139.1"/>
    <property type="molecule type" value="Genomic_DNA"/>
</dbReference>
<dbReference type="NCBIfam" id="TIGR02071">
    <property type="entry name" value="PBP_1b"/>
    <property type="match status" value="1"/>
</dbReference>
<keyword evidence="24" id="KW-0812">Transmembrane</keyword>
<keyword evidence="17" id="KW-0511">Multifunctional enzyme</keyword>
<evidence type="ECO:0000259" key="25">
    <source>
        <dbReference type="Pfam" id="PF00905"/>
    </source>
</evidence>
<keyword evidence="15 24" id="KW-0472">Membrane</keyword>
<evidence type="ECO:0000256" key="24">
    <source>
        <dbReference type="SAM" id="Phobius"/>
    </source>
</evidence>
<evidence type="ECO:0000256" key="17">
    <source>
        <dbReference type="ARBA" id="ARBA00023268"/>
    </source>
</evidence>
<proteinExistence type="inferred from homology"/>
<evidence type="ECO:0000313" key="29">
    <source>
        <dbReference type="Proteomes" id="UP000248090"/>
    </source>
</evidence>
<evidence type="ECO:0000256" key="18">
    <source>
        <dbReference type="ARBA" id="ARBA00023316"/>
    </source>
</evidence>
<reference evidence="28 29" key="1">
    <citation type="submission" date="2015-03" db="EMBL/GenBank/DDBJ databases">
        <authorList>
            <person name="Krishnan R."/>
            <person name="Midha S."/>
            <person name="Patil P.B."/>
            <person name="Rameshkumar N."/>
        </authorList>
    </citation>
    <scope>NUCLEOTIDE SEQUENCE [LARGE SCALE GENOMIC DNA]</scope>
    <source>
        <strain evidence="28 29">L1E11</strain>
    </source>
</reference>
<feature type="domain" description="Bifunctional transglycosylase second" evidence="27">
    <location>
        <begin position="68"/>
        <end position="152"/>
    </location>
</feature>
<evidence type="ECO:0000256" key="19">
    <source>
        <dbReference type="ARBA" id="ARBA00032454"/>
    </source>
</evidence>
<evidence type="ECO:0000256" key="23">
    <source>
        <dbReference type="PIRNR" id="PIRNR002799"/>
    </source>
</evidence>
<keyword evidence="9" id="KW-0645">Protease</keyword>
<keyword evidence="16" id="KW-0046">Antibiotic resistance</keyword>
<dbReference type="Gene3D" id="3.30.2060.10">
    <property type="entry name" value="Penicillin-binding protein 1b domain"/>
    <property type="match status" value="1"/>
</dbReference>
<dbReference type="RefSeq" id="WP_110188312.1">
    <property type="nucleotide sequence ID" value="NZ_CP177354.1"/>
</dbReference>
<keyword evidence="12" id="KW-0378">Hydrolase</keyword>
<dbReference type="InterPro" id="IPR050396">
    <property type="entry name" value="Glycosyltr_51/Transpeptidase"/>
</dbReference>
<comment type="catalytic activity">
    <reaction evidence="20">
        <text>Preferential cleavage: (Ac)2-L-Lys-D-Ala-|-D-Ala. Also transpeptidation of peptidyl-alanyl moieties that are N-acyl substituents of D-alanine.</text>
        <dbReference type="EC" id="3.4.16.4"/>
    </reaction>
</comment>
<dbReference type="SUPFAM" id="SSF53955">
    <property type="entry name" value="Lysozyme-like"/>
    <property type="match status" value="1"/>
</dbReference>
<comment type="function">
    <text evidence="1 23">Cell wall formation. Synthesis of cross-linked peptidoglycan from the lipid intermediates. The enzyme has a penicillin-insensitive transglycosylase N-terminal domain (formation of linear glycan strands) and a penicillin-sensitive transpeptidase C-terminal domain (cross-linking of the peptide subunits).</text>
</comment>
<dbReference type="Pfam" id="PF14814">
    <property type="entry name" value="UB2H"/>
    <property type="match status" value="1"/>
</dbReference>
<dbReference type="Proteomes" id="UP000248090">
    <property type="component" value="Unassembled WGS sequence"/>
</dbReference>
<feature type="transmembrane region" description="Helical" evidence="24">
    <location>
        <begin position="20"/>
        <end position="42"/>
    </location>
</feature>
<dbReference type="PANTHER" id="PTHR32282:SF11">
    <property type="entry name" value="PENICILLIN-BINDING PROTEIN 1B"/>
    <property type="match status" value="1"/>
</dbReference>
<comment type="catalytic activity">
    <reaction evidence="21">
        <text>[GlcNAc-(1-&gt;4)-Mur2Ac(oyl-L-Ala-gamma-D-Glu-L-Lys-D-Ala-D-Ala)](n)-di-trans,octa-cis-undecaprenyl diphosphate + beta-D-GlcNAc-(1-&gt;4)-Mur2Ac(oyl-L-Ala-gamma-D-Glu-L-Lys-D-Ala-D-Ala)-di-trans,octa-cis-undecaprenyl diphosphate = [GlcNAc-(1-&gt;4)-Mur2Ac(oyl-L-Ala-gamma-D-Glu-L-Lys-D-Ala-D-Ala)](n+1)-di-trans,octa-cis-undecaprenyl diphosphate + di-trans,octa-cis-undecaprenyl diphosphate + H(+)</text>
        <dbReference type="Rhea" id="RHEA:23708"/>
        <dbReference type="Rhea" id="RHEA-COMP:9602"/>
        <dbReference type="Rhea" id="RHEA-COMP:9603"/>
        <dbReference type="ChEBI" id="CHEBI:15378"/>
        <dbReference type="ChEBI" id="CHEBI:58405"/>
        <dbReference type="ChEBI" id="CHEBI:60033"/>
        <dbReference type="ChEBI" id="CHEBI:78435"/>
        <dbReference type="EC" id="2.4.99.28"/>
    </reaction>
</comment>
<keyword evidence="7" id="KW-1003">Cell membrane</keyword>
<accession>A0ABX5LTZ8</accession>
<keyword evidence="8" id="KW-0121">Carboxypeptidase</keyword>
<comment type="similarity">
    <text evidence="4 23">In the C-terminal section; belongs to the transpeptidase family.</text>
</comment>
<keyword evidence="14 23" id="KW-0573">Peptidoglycan synthesis</keyword>
<dbReference type="Gene3D" id="3.40.710.10">
    <property type="entry name" value="DD-peptidase/beta-lactamase superfamily"/>
    <property type="match status" value="1"/>
</dbReference>
<evidence type="ECO:0000256" key="1">
    <source>
        <dbReference type="ARBA" id="ARBA00002624"/>
    </source>
</evidence>
<dbReference type="InterPro" id="IPR011813">
    <property type="entry name" value="PBP_1b"/>
</dbReference>
<evidence type="ECO:0000256" key="22">
    <source>
        <dbReference type="NCBIfam" id="TIGR02071"/>
    </source>
</evidence>
<evidence type="ECO:0000256" key="6">
    <source>
        <dbReference type="ARBA" id="ARBA00018637"/>
    </source>
</evidence>
<feature type="domain" description="Glycosyl transferase family 51" evidence="26">
    <location>
        <begin position="163"/>
        <end position="335"/>
    </location>
</feature>
<evidence type="ECO:0000259" key="26">
    <source>
        <dbReference type="Pfam" id="PF00912"/>
    </source>
</evidence>
<comment type="caution">
    <text evidence="28">The sequence shown here is derived from an EMBL/GenBank/DDBJ whole genome shotgun (WGS) entry which is preliminary data.</text>
</comment>
<keyword evidence="24" id="KW-1133">Transmembrane helix</keyword>
<evidence type="ECO:0000259" key="27">
    <source>
        <dbReference type="Pfam" id="PF14814"/>
    </source>
</evidence>
<dbReference type="InterPro" id="IPR036950">
    <property type="entry name" value="PBP_transglycosylase"/>
</dbReference>
<evidence type="ECO:0000256" key="11">
    <source>
        <dbReference type="ARBA" id="ARBA00022679"/>
    </source>
</evidence>